<dbReference type="EMBL" id="JAACJN010000093">
    <property type="protein sequence ID" value="KAF5375986.1"/>
    <property type="molecule type" value="Genomic_DNA"/>
</dbReference>
<organism evidence="5 6">
    <name type="scientific">Collybiopsis confluens</name>
    <dbReference type="NCBI Taxonomy" id="2823264"/>
    <lineage>
        <taxon>Eukaryota</taxon>
        <taxon>Fungi</taxon>
        <taxon>Dikarya</taxon>
        <taxon>Basidiomycota</taxon>
        <taxon>Agaricomycotina</taxon>
        <taxon>Agaricomycetes</taxon>
        <taxon>Agaricomycetidae</taxon>
        <taxon>Agaricales</taxon>
        <taxon>Marasmiineae</taxon>
        <taxon>Omphalotaceae</taxon>
        <taxon>Collybiopsis</taxon>
    </lineage>
</organism>
<feature type="compositionally biased region" description="Pro residues" evidence="3">
    <location>
        <begin position="244"/>
        <end position="256"/>
    </location>
</feature>
<accession>A0A8H5H3J6</accession>
<protein>
    <recommendedName>
        <fullName evidence="4">Homeobox domain-containing protein</fullName>
    </recommendedName>
</protein>
<dbReference type="AlphaFoldDB" id="A0A8H5H3J6"/>
<keyword evidence="6" id="KW-1185">Reference proteome</keyword>
<evidence type="ECO:0000313" key="6">
    <source>
        <dbReference type="Proteomes" id="UP000518752"/>
    </source>
</evidence>
<dbReference type="Pfam" id="PF00046">
    <property type="entry name" value="Homeodomain"/>
    <property type="match status" value="1"/>
</dbReference>
<comment type="caution">
    <text evidence="5">The sequence shown here is derived from an EMBL/GenBank/DDBJ whole genome shotgun (WGS) entry which is preliminary data.</text>
</comment>
<feature type="region of interest" description="Disordered" evidence="3">
    <location>
        <begin position="1"/>
        <end position="144"/>
    </location>
</feature>
<dbReference type="CDD" id="cd00086">
    <property type="entry name" value="homeodomain"/>
    <property type="match status" value="1"/>
</dbReference>
<feature type="compositionally biased region" description="Polar residues" evidence="3">
    <location>
        <begin position="276"/>
        <end position="292"/>
    </location>
</feature>
<feature type="region of interest" description="Disordered" evidence="3">
    <location>
        <begin position="180"/>
        <end position="214"/>
    </location>
</feature>
<dbReference type="GO" id="GO:1990837">
    <property type="term" value="F:sequence-specific double-stranded DNA binding"/>
    <property type="evidence" value="ECO:0007669"/>
    <property type="project" value="TreeGrafter"/>
</dbReference>
<keyword evidence="1 2" id="KW-0539">Nucleus</keyword>
<dbReference type="Proteomes" id="UP000518752">
    <property type="component" value="Unassembled WGS sequence"/>
</dbReference>
<keyword evidence="1 2" id="KW-0371">Homeobox</keyword>
<feature type="domain" description="Homeobox" evidence="4">
    <location>
        <begin position="128"/>
        <end position="188"/>
    </location>
</feature>
<evidence type="ECO:0000256" key="1">
    <source>
        <dbReference type="PROSITE-ProRule" id="PRU00108"/>
    </source>
</evidence>
<dbReference type="SUPFAM" id="SSF46689">
    <property type="entry name" value="Homeodomain-like"/>
    <property type="match status" value="1"/>
</dbReference>
<feature type="DNA-binding region" description="Homeobox" evidence="1">
    <location>
        <begin position="130"/>
        <end position="189"/>
    </location>
</feature>
<feature type="region of interest" description="Disordered" evidence="3">
    <location>
        <begin position="382"/>
        <end position="454"/>
    </location>
</feature>
<dbReference type="PANTHER" id="PTHR46255">
    <property type="entry name" value="SHORT STATURE HOMEOBOX"/>
    <property type="match status" value="1"/>
</dbReference>
<evidence type="ECO:0000256" key="3">
    <source>
        <dbReference type="SAM" id="MobiDB-lite"/>
    </source>
</evidence>
<feature type="region of interest" description="Disordered" evidence="3">
    <location>
        <begin position="231"/>
        <end position="351"/>
    </location>
</feature>
<dbReference type="InterPro" id="IPR001356">
    <property type="entry name" value="HD"/>
</dbReference>
<name>A0A8H5H3J6_9AGAR</name>
<evidence type="ECO:0000256" key="2">
    <source>
        <dbReference type="RuleBase" id="RU000682"/>
    </source>
</evidence>
<feature type="compositionally biased region" description="Polar residues" evidence="3">
    <location>
        <begin position="411"/>
        <end position="437"/>
    </location>
</feature>
<dbReference type="GO" id="GO:0005634">
    <property type="term" value="C:nucleus"/>
    <property type="evidence" value="ECO:0007669"/>
    <property type="project" value="UniProtKB-SubCell"/>
</dbReference>
<reference evidence="5 6" key="1">
    <citation type="journal article" date="2020" name="ISME J.">
        <title>Uncovering the hidden diversity of litter-decomposition mechanisms in mushroom-forming fungi.</title>
        <authorList>
            <person name="Floudas D."/>
            <person name="Bentzer J."/>
            <person name="Ahren D."/>
            <person name="Johansson T."/>
            <person name="Persson P."/>
            <person name="Tunlid A."/>
        </authorList>
    </citation>
    <scope>NUCLEOTIDE SEQUENCE [LARGE SCALE GENOMIC DNA]</scope>
    <source>
        <strain evidence="5 6">CBS 406.79</strain>
    </source>
</reference>
<feature type="compositionally biased region" description="Low complexity" evidence="3">
    <location>
        <begin position="45"/>
        <end position="57"/>
    </location>
</feature>
<evidence type="ECO:0000313" key="5">
    <source>
        <dbReference type="EMBL" id="KAF5375986.1"/>
    </source>
</evidence>
<gene>
    <name evidence="5" type="ORF">D9757_008827</name>
</gene>
<dbReference type="PANTHER" id="PTHR46255:SF3">
    <property type="entry name" value="HOMEOBOX DOMAIN-CONTAINING PROTEIN"/>
    <property type="match status" value="1"/>
</dbReference>
<dbReference type="GO" id="GO:0000981">
    <property type="term" value="F:DNA-binding transcription factor activity, RNA polymerase II-specific"/>
    <property type="evidence" value="ECO:0007669"/>
    <property type="project" value="TreeGrafter"/>
</dbReference>
<keyword evidence="1 2" id="KW-0238">DNA-binding</keyword>
<sequence>MSKSSSRSTNNNSSPPPSGDRHTTTTSPLRTRTHEATAIAVEHNSPSAPTLLPSSTPEPIAGPSRIRSREARTHPDEPMAKRFRTEPMGSRQSDRSSPSSDSQGGMADIEDGEQTHNSERSPAPSEPPKKKRTRTLTTPHQSAVLHALLAKSRFPTTAMREEVGRAIGLSARKVQIWFQNQRQKARRPRTNDEMPTTQPPQYGPFPSGGDTEILNLYPRSQQDGIVPTEYYDSRAHPSHSPTTYLPPPAYTAPPSLPSSLLGPGVPGVGRSRERQGSLSPVSPTLDTTASRSHFTRRDLPHRSPSPPWRYDHEQLRPSIAYTSSSNIPYRDASRTLPPLMFPPQTRAEDAAALPSLRSAPASASASAPPLALAFARSPASEPVAGVTPASLPPPFTLEPQPQWNDPIFTSVPLTGSSTWSMQSSERGGSLSPTTSRSVRGGPSGPELPAREGRYDPVRALIIPYHSPKSSQASEHEKE</sequence>
<proteinExistence type="predicted"/>
<dbReference type="InterPro" id="IPR052631">
    <property type="entry name" value="Paired_homeobox_Bicoid"/>
</dbReference>
<feature type="compositionally biased region" description="Basic and acidic residues" evidence="3">
    <location>
        <begin position="67"/>
        <end position="85"/>
    </location>
</feature>
<dbReference type="InterPro" id="IPR009057">
    <property type="entry name" value="Homeodomain-like_sf"/>
</dbReference>
<feature type="compositionally biased region" description="Low complexity" evidence="3">
    <location>
        <begin position="1"/>
        <end position="13"/>
    </location>
</feature>
<dbReference type="OrthoDB" id="6159439at2759"/>
<dbReference type="SMART" id="SM00389">
    <property type="entry name" value="HOX"/>
    <property type="match status" value="1"/>
</dbReference>
<evidence type="ECO:0000259" key="4">
    <source>
        <dbReference type="PROSITE" id="PS50071"/>
    </source>
</evidence>
<dbReference type="Gene3D" id="1.10.10.60">
    <property type="entry name" value="Homeodomain-like"/>
    <property type="match status" value="1"/>
</dbReference>
<comment type="subcellular location">
    <subcellularLocation>
        <location evidence="1 2">Nucleus</location>
    </subcellularLocation>
</comment>
<dbReference type="PROSITE" id="PS50071">
    <property type="entry name" value="HOMEOBOX_2"/>
    <property type="match status" value="1"/>
</dbReference>